<name>A0A087CCP6_9BIFI</name>
<feature type="compositionally biased region" description="Basic residues" evidence="1">
    <location>
        <begin position="37"/>
        <end position="48"/>
    </location>
</feature>
<dbReference type="Proteomes" id="UP000029050">
    <property type="component" value="Unassembled WGS sequence"/>
</dbReference>
<comment type="caution">
    <text evidence="2">The sequence shown here is derived from an EMBL/GenBank/DDBJ whole genome shotgun (WGS) entry which is preliminary data.</text>
</comment>
<protein>
    <submittedName>
        <fullName evidence="2">Uncharacterized protein</fullName>
    </submittedName>
</protein>
<dbReference type="AlphaFoldDB" id="A0A087CCP6"/>
<sequence>MSTRSSKQVRFSAALYPRQRLRVSGTKHGSMTMNSSRPRRRQSLSRRSSRLERLTVGLKFEPSLKTPPFSVDDETRPCALVFVQGTGEERERRG</sequence>
<reference evidence="2 3" key="1">
    <citation type="submission" date="2014-03" db="EMBL/GenBank/DDBJ databases">
        <title>Genomics of Bifidobacteria.</title>
        <authorList>
            <person name="Ventura M."/>
            <person name="Milani C."/>
            <person name="Lugli G.A."/>
        </authorList>
    </citation>
    <scope>NUCLEOTIDE SEQUENCE [LARGE SCALE GENOMIC DNA]</scope>
    <source>
        <strain evidence="2 3">LMG 21775</strain>
    </source>
</reference>
<accession>A0A087CCP6</accession>
<gene>
    <name evidence="2" type="ORF">BPSY_1454</name>
</gene>
<evidence type="ECO:0000256" key="1">
    <source>
        <dbReference type="SAM" id="MobiDB-lite"/>
    </source>
</evidence>
<proteinExistence type="predicted"/>
<organism evidence="2 3">
    <name type="scientific">Bifidobacterium psychraerophilum</name>
    <dbReference type="NCBI Taxonomy" id="218140"/>
    <lineage>
        <taxon>Bacteria</taxon>
        <taxon>Bacillati</taxon>
        <taxon>Actinomycetota</taxon>
        <taxon>Actinomycetes</taxon>
        <taxon>Bifidobacteriales</taxon>
        <taxon>Bifidobacteriaceae</taxon>
        <taxon>Bifidobacterium</taxon>
    </lineage>
</organism>
<keyword evidence="3" id="KW-1185">Reference proteome</keyword>
<dbReference type="EMBL" id="JGZI01000010">
    <property type="protein sequence ID" value="KFI81046.1"/>
    <property type="molecule type" value="Genomic_DNA"/>
</dbReference>
<evidence type="ECO:0000313" key="3">
    <source>
        <dbReference type="Proteomes" id="UP000029050"/>
    </source>
</evidence>
<evidence type="ECO:0000313" key="2">
    <source>
        <dbReference type="EMBL" id="KFI81046.1"/>
    </source>
</evidence>
<feature type="region of interest" description="Disordered" evidence="1">
    <location>
        <begin position="1"/>
        <end position="48"/>
    </location>
</feature>